<dbReference type="InterPro" id="IPR001188">
    <property type="entry name" value="Sperm_putr-bd"/>
</dbReference>
<reference evidence="6 7" key="1">
    <citation type="submission" date="2016-06" db="EMBL/GenBank/DDBJ databases">
        <title>Genome sequence of halotolerant plant growth promoting strain of Halomonas elongata HEK1 isolated from salterns of Rann of Kutch, Gujarat, India.</title>
        <authorList>
            <person name="Gaba S."/>
            <person name="Singh R.N."/>
            <person name="Abrol S."/>
            <person name="Kaushik R."/>
            <person name="Saxena A.K."/>
        </authorList>
    </citation>
    <scope>NUCLEOTIDE SEQUENCE [LARGE SCALE GENOMIC DNA]</scope>
    <source>
        <strain evidence="6 7">HEK1</strain>
    </source>
</reference>
<gene>
    <name evidence="6" type="primary">potF</name>
    <name evidence="6" type="ORF">A8U91_01672</name>
</gene>
<dbReference type="PIRSF" id="PIRSF019574">
    <property type="entry name" value="Periplasmic_polyamine_BP"/>
    <property type="match status" value="1"/>
</dbReference>
<dbReference type="SUPFAM" id="SSF53850">
    <property type="entry name" value="Periplasmic binding protein-like II"/>
    <property type="match status" value="1"/>
</dbReference>
<dbReference type="PANTHER" id="PTHR30222:SF17">
    <property type="entry name" value="SPERMIDINE_PUTRESCINE-BINDING PERIPLASMIC PROTEIN"/>
    <property type="match status" value="1"/>
</dbReference>
<dbReference type="PATRIC" id="fig|2746.7.peg.1719"/>
<keyword evidence="3" id="KW-0732">Signal</keyword>
<dbReference type="InterPro" id="IPR006059">
    <property type="entry name" value="SBP"/>
</dbReference>
<evidence type="ECO:0000256" key="4">
    <source>
        <dbReference type="ARBA" id="ARBA00022764"/>
    </source>
</evidence>
<evidence type="ECO:0000313" key="6">
    <source>
        <dbReference type="EMBL" id="OBX37314.1"/>
    </source>
</evidence>
<dbReference type="RefSeq" id="WP_065240867.1">
    <property type="nucleotide sequence ID" value="NZ_QJUB01000023.1"/>
</dbReference>
<organism evidence="6 7">
    <name type="scientific">Halomonas elongata</name>
    <dbReference type="NCBI Taxonomy" id="2746"/>
    <lineage>
        <taxon>Bacteria</taxon>
        <taxon>Pseudomonadati</taxon>
        <taxon>Pseudomonadota</taxon>
        <taxon>Gammaproteobacteria</taxon>
        <taxon>Oceanospirillales</taxon>
        <taxon>Halomonadaceae</taxon>
        <taxon>Halomonas</taxon>
    </lineage>
</organism>
<dbReference type="PANTHER" id="PTHR30222">
    <property type="entry name" value="SPERMIDINE/PUTRESCINE-BINDING PERIPLASMIC PROTEIN"/>
    <property type="match status" value="1"/>
</dbReference>
<dbReference type="CDD" id="cd13590">
    <property type="entry name" value="PBP2_PotD_PotF_like"/>
    <property type="match status" value="1"/>
</dbReference>
<comment type="function">
    <text evidence="5">Required for the activity of the bacterial periplasmic transport system of putrescine.</text>
</comment>
<evidence type="ECO:0000256" key="5">
    <source>
        <dbReference type="PIRNR" id="PIRNR019574"/>
    </source>
</evidence>
<dbReference type="GO" id="GO:0042597">
    <property type="term" value="C:periplasmic space"/>
    <property type="evidence" value="ECO:0007669"/>
    <property type="project" value="UniProtKB-SubCell"/>
</dbReference>
<evidence type="ECO:0000256" key="2">
    <source>
        <dbReference type="ARBA" id="ARBA00022448"/>
    </source>
</evidence>
<dbReference type="AlphaFoldDB" id="A0A1B8P4W4"/>
<keyword evidence="4 5" id="KW-0574">Periplasm</keyword>
<evidence type="ECO:0000256" key="3">
    <source>
        <dbReference type="ARBA" id="ARBA00022729"/>
    </source>
</evidence>
<dbReference type="Proteomes" id="UP000092504">
    <property type="component" value="Unassembled WGS sequence"/>
</dbReference>
<evidence type="ECO:0000256" key="1">
    <source>
        <dbReference type="ARBA" id="ARBA00004418"/>
    </source>
</evidence>
<dbReference type="Pfam" id="PF13416">
    <property type="entry name" value="SBP_bac_8"/>
    <property type="match status" value="1"/>
</dbReference>
<accession>A0A1B8P4W4</accession>
<dbReference type="EMBL" id="MAJD01000001">
    <property type="protein sequence ID" value="OBX37314.1"/>
    <property type="molecule type" value="Genomic_DNA"/>
</dbReference>
<dbReference type="Gene3D" id="3.40.190.10">
    <property type="entry name" value="Periplasmic binding protein-like II"/>
    <property type="match status" value="2"/>
</dbReference>
<comment type="caution">
    <text evidence="6">The sequence shown here is derived from an EMBL/GenBank/DDBJ whole genome shotgun (WGS) entry which is preliminary data.</text>
</comment>
<comment type="subcellular location">
    <subcellularLocation>
        <location evidence="1 5">Periplasm</location>
    </subcellularLocation>
</comment>
<name>A0A1B8P4W4_HALEL</name>
<protein>
    <recommendedName>
        <fullName evidence="5">Putrescine-binding periplasmic protein</fullName>
    </recommendedName>
</protein>
<dbReference type="GO" id="GO:0015846">
    <property type="term" value="P:polyamine transport"/>
    <property type="evidence" value="ECO:0007669"/>
    <property type="project" value="InterPro"/>
</dbReference>
<proteinExistence type="inferred from homology"/>
<dbReference type="PRINTS" id="PR00909">
    <property type="entry name" value="SPERMDNBNDNG"/>
</dbReference>
<evidence type="ECO:0000313" key="7">
    <source>
        <dbReference type="Proteomes" id="UP000092504"/>
    </source>
</evidence>
<comment type="similarity">
    <text evidence="5">Belongs to the bacterial solute-binding protein PotD/PotF family.</text>
</comment>
<dbReference type="GO" id="GO:0019808">
    <property type="term" value="F:polyamine binding"/>
    <property type="evidence" value="ECO:0007669"/>
    <property type="project" value="InterPro"/>
</dbReference>
<sequence length="352" mass="39049">MRPFLAGIVGACLLGTGTMASAADKLYLFNWTEYMDPEVVADFEEAHDVEVVQNYFTSNAEMFSKLSAGGDAQYDVVVPTDYFVPRLIEAGLVQPLDPALLQGREHLMEAFRHPSYDPEERYSVPYLWGVTGIVYNTETFPDPPTSWRLLFDPEVNPDQPFALLGGDPQVALGMACAYQGAGFDCVGQQPWIEAARLVGKTLDRPNFTGFVDSTAAIEQVARGVAQVAVTYSGDVDYRKADSPETYEHLDFFVPDEGSQLGVDTLVIPARAPHPELAHAFIDFLMRPENAARSASYAYYRTPNEAALELLPPALAEGSRLDGERRERLVTTPLIEGERLQMLQQLWSEVRSR</sequence>
<keyword evidence="2 5" id="KW-0813">Transport</keyword>